<sequence>MDGPGASQVSRVIEVKKIQDWLAPLLLAVFTGLALFALTAVWPVDTHDGLTHIRRIEALTAALREGVIYPRWFPDHLLGYGTPVFNYYSPGFYYPPALLHVAGLDLILSIRVALSLGFGISAWWMYRLSRLFVSVWPAMVGVVCFQFFPYRIYDLFIRGAFPEFNAFVWLPLVAFYTLKAANPDRSAADGSSHSLHLAVAGLAWAGLIVTHNLTALMAVVLLGAVLAAFAAFQHVERNRVPRIIVGSAAPVAIGIVLTAWYVIPALLELGWVMNGRRLFAGVGLGHFLSWRELIDFNALYSYSYPNDRPRLPLYVIPVALAALAAVLTVELRKLRFFIQLTALQTLVLAWAMTDTSKWLWTRIEIFFDQVQFPWRWQIFAALGISLLLAASIEALHKKGQSWRRVAPLSSILISVYLFAYASFGLNYTTIEDEPEVSHWSDSVVHLFWNQSLSIWAQHLMPV</sequence>
<feature type="transmembrane region" description="Helical" evidence="1">
    <location>
        <begin position="97"/>
        <end position="124"/>
    </location>
</feature>
<keyword evidence="1" id="KW-0812">Transmembrane</keyword>
<organism evidence="2">
    <name type="scientific">Caldilineaceae bacterium SB0664_bin_27</name>
    <dbReference type="NCBI Taxonomy" id="2605260"/>
    <lineage>
        <taxon>Bacteria</taxon>
        <taxon>Bacillati</taxon>
        <taxon>Chloroflexota</taxon>
        <taxon>Caldilineae</taxon>
        <taxon>Caldilineales</taxon>
        <taxon>Caldilineaceae</taxon>
    </lineage>
</organism>
<feature type="transmembrane region" description="Helical" evidence="1">
    <location>
        <begin position="373"/>
        <end position="392"/>
    </location>
</feature>
<feature type="transmembrane region" description="Helical" evidence="1">
    <location>
        <begin position="215"/>
        <end position="232"/>
    </location>
</feature>
<feature type="transmembrane region" description="Helical" evidence="1">
    <location>
        <begin position="244"/>
        <end position="263"/>
    </location>
</feature>
<proteinExistence type="predicted"/>
<comment type="caution">
    <text evidence="2">The sequence shown here is derived from an EMBL/GenBank/DDBJ whole genome shotgun (WGS) entry which is preliminary data.</text>
</comment>
<feature type="transmembrane region" description="Helical" evidence="1">
    <location>
        <begin position="21"/>
        <end position="42"/>
    </location>
</feature>
<feature type="transmembrane region" description="Helical" evidence="1">
    <location>
        <begin position="311"/>
        <end position="329"/>
    </location>
</feature>
<protein>
    <recommendedName>
        <fullName evidence="3">Membrane protein 6-pyruvoyl-tetrahydropterin synthase-related domain-containing protein</fullName>
    </recommendedName>
</protein>
<keyword evidence="1" id="KW-0472">Membrane</keyword>
<feature type="transmembrane region" description="Helical" evidence="1">
    <location>
        <begin position="404"/>
        <end position="423"/>
    </location>
</feature>
<evidence type="ECO:0008006" key="3">
    <source>
        <dbReference type="Google" id="ProtNLM"/>
    </source>
</evidence>
<gene>
    <name evidence="2" type="ORF">F4Y42_12505</name>
</gene>
<evidence type="ECO:0000256" key="1">
    <source>
        <dbReference type="SAM" id="Phobius"/>
    </source>
</evidence>
<keyword evidence="1" id="KW-1133">Transmembrane helix</keyword>
<name>A0A6B0YT29_9CHLR</name>
<feature type="transmembrane region" description="Helical" evidence="1">
    <location>
        <begin position="336"/>
        <end position="353"/>
    </location>
</feature>
<dbReference type="EMBL" id="VXRG01000104">
    <property type="protein sequence ID" value="MXY94256.1"/>
    <property type="molecule type" value="Genomic_DNA"/>
</dbReference>
<dbReference type="AlphaFoldDB" id="A0A6B0YT29"/>
<accession>A0A6B0YT29</accession>
<feature type="transmembrane region" description="Helical" evidence="1">
    <location>
        <begin position="131"/>
        <end position="149"/>
    </location>
</feature>
<reference evidence="2" key="1">
    <citation type="submission" date="2019-09" db="EMBL/GenBank/DDBJ databases">
        <title>Characterisation of the sponge microbiome using genome-centric metagenomics.</title>
        <authorList>
            <person name="Engelberts J.P."/>
            <person name="Robbins S.J."/>
            <person name="De Goeij J.M."/>
            <person name="Aranda M."/>
            <person name="Bell S.C."/>
            <person name="Webster N.S."/>
        </authorList>
    </citation>
    <scope>NUCLEOTIDE SEQUENCE</scope>
    <source>
        <strain evidence="2">SB0664_bin_27</strain>
    </source>
</reference>
<evidence type="ECO:0000313" key="2">
    <source>
        <dbReference type="EMBL" id="MXY94256.1"/>
    </source>
</evidence>